<dbReference type="Proteomes" id="UP000001194">
    <property type="component" value="Unassembled WGS sequence"/>
</dbReference>
<feature type="compositionally biased region" description="Basic and acidic residues" evidence="1">
    <location>
        <begin position="471"/>
        <end position="481"/>
    </location>
</feature>
<dbReference type="EMBL" id="DS547100">
    <property type="protein sequence ID" value="EDR08924.1"/>
    <property type="molecule type" value="Genomic_DNA"/>
</dbReference>
<protein>
    <submittedName>
        <fullName evidence="2">Predicted protein</fullName>
    </submittedName>
</protein>
<name>B0D8Z9_LACBS</name>
<feature type="compositionally biased region" description="Polar residues" evidence="1">
    <location>
        <begin position="1080"/>
        <end position="1090"/>
    </location>
</feature>
<sequence length="1090" mass="121995">MGLTSSSLAELSFAPIVIPPTRNQLPFLLCHPEQKTEKVQTLACLVARKLGTEDRNTQIADGGEPAPPTDHGGAGEDVALQEAPTTLPHPHKKPHELIDYVLMQPSKTRSRMETAGVTARVEQSLLESSAASAPTVAAPIAMRKTAPTAQTTVTTTPGALDPVVTTIPEPASATKDDPPPRVTLLSLADFDNDEIEAMNQELESRDTAYRFSYLEGGYRQYHGRRPVKGPRSPADDRTMMQDDETLRWVPILAGYTAPHTPEDYIEAVNDFRKQDRQCVAYAHPDARKAFDELNLSRHPGDPEIELEFLYNISKEEEAALVAGLKQDEAAYKFKRPWEEGFIRYQGQSPREGIQNTADRLTEIWDEEKEKYVSIPEGYTAPHDPQDYIDALNWEIAEAETTRRAELASAAQRAKRRGGEDWEAPDPMIESDLSGSDYEETRRDKETERARLRSRGKPATDTEEEDEEEDREMQRELQEEMNSKASGRSKGLAAAQSKRTSSDNKKTSPNPTISPPAGISWDALKASLSPSELDASAVLRSFNLNLMPEELIPKVNTVSSQKPSLMESALYRLFGRIVWQYAARLGHLNSRSPDFVMEKANLLQKEKRAPNRYNVFKTFASRSKPDDDDHEGLQTWNKNLNEEYRKLMEGADTSEEKDKRMAEAFKFIKEQIADEGTSIRDASLRFAEHLKTITDMITTIKRRDHSFDVAGILVYSGKNRTVRNKSGLFMSSPELRELCSNEQWPISMITDIFITKVRAMHADRMIKQHMAGSYTDGASTEPSTTPSQLCRPSASSSARLTPKGGLQRIVSAPPISQDILPDSNNPQRQFTQIFISLLSEHNAECTTVSWTTWPNMAFKLKKVIVGWDSDVVDIAFCRAFAYGKISNKQWRHLSRLILEGVLTIKDWTAEQKQIPETDARFGEIPVVLNLRGLPMVFIKDSSNWVRQNCKIDSATPYTPCAPSAASSPALLSSKKRTYEDLSLVTEENARREHRSVSTPAQNEMEPSAKRQRHVTFSSLPMTMFYMKHRQEQLLQKSTARHSPFNQPSSSSSSQATLASKPPANQVTKSILGGRYKGSAGPSKNSTGFLKD</sequence>
<keyword evidence="3" id="KW-1185">Reference proteome</keyword>
<reference evidence="2 3" key="1">
    <citation type="journal article" date="2008" name="Nature">
        <title>The genome of Laccaria bicolor provides insights into mycorrhizal symbiosis.</title>
        <authorList>
            <person name="Martin F."/>
            <person name="Aerts A."/>
            <person name="Ahren D."/>
            <person name="Brun A."/>
            <person name="Danchin E.G.J."/>
            <person name="Duchaussoy F."/>
            <person name="Gibon J."/>
            <person name="Kohler A."/>
            <person name="Lindquist E."/>
            <person name="Pereda V."/>
            <person name="Salamov A."/>
            <person name="Shapiro H.J."/>
            <person name="Wuyts J."/>
            <person name="Blaudez D."/>
            <person name="Buee M."/>
            <person name="Brokstein P."/>
            <person name="Canbaeck B."/>
            <person name="Cohen D."/>
            <person name="Courty P.E."/>
            <person name="Coutinho P.M."/>
            <person name="Delaruelle C."/>
            <person name="Detter J.C."/>
            <person name="Deveau A."/>
            <person name="DiFazio S."/>
            <person name="Duplessis S."/>
            <person name="Fraissinet-Tachet L."/>
            <person name="Lucic E."/>
            <person name="Frey-Klett P."/>
            <person name="Fourrey C."/>
            <person name="Feussner I."/>
            <person name="Gay G."/>
            <person name="Grimwood J."/>
            <person name="Hoegger P.J."/>
            <person name="Jain P."/>
            <person name="Kilaru S."/>
            <person name="Labbe J."/>
            <person name="Lin Y.C."/>
            <person name="Legue V."/>
            <person name="Le Tacon F."/>
            <person name="Marmeisse R."/>
            <person name="Melayah D."/>
            <person name="Montanini B."/>
            <person name="Muratet M."/>
            <person name="Nehls U."/>
            <person name="Niculita-Hirzel H."/>
            <person name="Oudot-Le Secq M.P."/>
            <person name="Peter M."/>
            <person name="Quesneville H."/>
            <person name="Rajashekar B."/>
            <person name="Reich M."/>
            <person name="Rouhier N."/>
            <person name="Schmutz J."/>
            <person name="Yin T."/>
            <person name="Chalot M."/>
            <person name="Henrissat B."/>
            <person name="Kuees U."/>
            <person name="Lucas S."/>
            <person name="Van de Peer Y."/>
            <person name="Podila G.K."/>
            <person name="Polle A."/>
            <person name="Pukkila P.J."/>
            <person name="Richardson P.M."/>
            <person name="Rouze P."/>
            <person name="Sanders I.R."/>
            <person name="Stajich J.E."/>
            <person name="Tunlid A."/>
            <person name="Tuskan G."/>
            <person name="Grigoriev I.V."/>
        </authorList>
    </citation>
    <scope>NUCLEOTIDE SEQUENCE [LARGE SCALE GENOMIC DNA]</scope>
    <source>
        <strain evidence="3">S238N-H82 / ATCC MYA-4686</strain>
    </source>
</reference>
<feature type="region of interest" description="Disordered" evidence="1">
    <location>
        <begin position="982"/>
        <end position="1011"/>
    </location>
</feature>
<dbReference type="InParanoid" id="B0D8Z9"/>
<dbReference type="HOGENOM" id="CLU_276596_0_0_1"/>
<dbReference type="RefSeq" id="XP_001880237.1">
    <property type="nucleotide sequence ID" value="XM_001880202.1"/>
</dbReference>
<accession>B0D8Z9</accession>
<proteinExistence type="predicted"/>
<feature type="region of interest" description="Disordered" evidence="1">
    <location>
        <begin position="772"/>
        <end position="801"/>
    </location>
</feature>
<evidence type="ECO:0000313" key="2">
    <source>
        <dbReference type="EMBL" id="EDR08924.1"/>
    </source>
</evidence>
<feature type="compositionally biased region" description="Polar residues" evidence="1">
    <location>
        <begin position="1053"/>
        <end position="1067"/>
    </location>
</feature>
<dbReference type="GeneID" id="6075763"/>
<evidence type="ECO:0000256" key="1">
    <source>
        <dbReference type="SAM" id="MobiDB-lite"/>
    </source>
</evidence>
<feature type="compositionally biased region" description="Acidic residues" evidence="1">
    <location>
        <begin position="460"/>
        <end position="470"/>
    </location>
</feature>
<feature type="region of interest" description="Disordered" evidence="1">
    <location>
        <begin position="55"/>
        <end position="76"/>
    </location>
</feature>
<gene>
    <name evidence="2" type="ORF">LACBIDRAFT_326549</name>
</gene>
<dbReference type="AlphaFoldDB" id="B0D8Z9"/>
<feature type="region of interest" description="Disordered" evidence="1">
    <location>
        <begin position="1033"/>
        <end position="1090"/>
    </location>
</feature>
<feature type="compositionally biased region" description="Polar residues" evidence="1">
    <location>
        <begin position="775"/>
        <end position="798"/>
    </location>
</feature>
<organism evidence="3">
    <name type="scientific">Laccaria bicolor (strain S238N-H82 / ATCC MYA-4686)</name>
    <name type="common">Bicoloured deceiver</name>
    <name type="synonym">Laccaria laccata var. bicolor</name>
    <dbReference type="NCBI Taxonomy" id="486041"/>
    <lineage>
        <taxon>Eukaryota</taxon>
        <taxon>Fungi</taxon>
        <taxon>Dikarya</taxon>
        <taxon>Basidiomycota</taxon>
        <taxon>Agaricomycotina</taxon>
        <taxon>Agaricomycetes</taxon>
        <taxon>Agaricomycetidae</taxon>
        <taxon>Agaricales</taxon>
        <taxon>Agaricineae</taxon>
        <taxon>Hydnangiaceae</taxon>
        <taxon>Laccaria</taxon>
    </lineage>
</organism>
<evidence type="ECO:0000313" key="3">
    <source>
        <dbReference type="Proteomes" id="UP000001194"/>
    </source>
</evidence>
<feature type="compositionally biased region" description="Basic and acidic residues" evidence="1">
    <location>
        <begin position="438"/>
        <end position="450"/>
    </location>
</feature>
<feature type="region of interest" description="Disordered" evidence="1">
    <location>
        <begin position="406"/>
        <end position="517"/>
    </location>
</feature>
<dbReference type="KEGG" id="lbc:LACBIDRAFT_326549"/>